<dbReference type="EMBL" id="SIDB01000009">
    <property type="protein sequence ID" value="KAI3428081.1"/>
    <property type="molecule type" value="Genomic_DNA"/>
</dbReference>
<dbReference type="InterPro" id="IPR005069">
    <property type="entry name" value="Nucl-diP-sugar_transferase"/>
</dbReference>
<feature type="domain" description="Nucleotide-diphospho-sugar transferase" evidence="2">
    <location>
        <begin position="156"/>
        <end position="300"/>
    </location>
</feature>
<reference evidence="3" key="1">
    <citation type="journal article" date="2019" name="Plant J.">
        <title>Chlorella vulgaris genome assembly and annotation reveals the molecular basis for metabolic acclimation to high light conditions.</title>
        <authorList>
            <person name="Cecchin M."/>
            <person name="Marcolungo L."/>
            <person name="Rossato M."/>
            <person name="Girolomoni L."/>
            <person name="Cosentino E."/>
            <person name="Cuine S."/>
            <person name="Li-Beisson Y."/>
            <person name="Delledonne M."/>
            <person name="Ballottari M."/>
        </authorList>
    </citation>
    <scope>NUCLEOTIDE SEQUENCE</scope>
    <source>
        <strain evidence="3">211/11P</strain>
    </source>
</reference>
<keyword evidence="1" id="KW-0732">Signal</keyword>
<evidence type="ECO:0000313" key="4">
    <source>
        <dbReference type="Proteomes" id="UP001055712"/>
    </source>
</evidence>
<dbReference type="Pfam" id="PF03407">
    <property type="entry name" value="Nucleotid_trans"/>
    <property type="match status" value="1"/>
</dbReference>
<organism evidence="3 4">
    <name type="scientific">Chlorella vulgaris</name>
    <name type="common">Green alga</name>
    <dbReference type="NCBI Taxonomy" id="3077"/>
    <lineage>
        <taxon>Eukaryota</taxon>
        <taxon>Viridiplantae</taxon>
        <taxon>Chlorophyta</taxon>
        <taxon>core chlorophytes</taxon>
        <taxon>Trebouxiophyceae</taxon>
        <taxon>Chlorellales</taxon>
        <taxon>Chlorellaceae</taxon>
        <taxon>Chlorella clade</taxon>
        <taxon>Chlorella</taxon>
    </lineage>
</organism>
<dbReference type="GO" id="GO:0016757">
    <property type="term" value="F:glycosyltransferase activity"/>
    <property type="evidence" value="ECO:0007669"/>
    <property type="project" value="TreeGrafter"/>
</dbReference>
<gene>
    <name evidence="3" type="ORF">D9Q98_006465</name>
</gene>
<feature type="signal peptide" evidence="1">
    <location>
        <begin position="1"/>
        <end position="28"/>
    </location>
</feature>
<evidence type="ECO:0000259" key="2">
    <source>
        <dbReference type="Pfam" id="PF03407"/>
    </source>
</evidence>
<dbReference type="PANTHER" id="PTHR47032:SF1">
    <property type="entry name" value="UDP-D-XYLOSE:L-FUCOSE ALPHA-1,3-D-XYLOSYLTRANSFERASE-RELATED"/>
    <property type="match status" value="1"/>
</dbReference>
<dbReference type="InterPro" id="IPR052636">
    <property type="entry name" value="UDP-D-xylose:L-fucose_XylT"/>
</dbReference>
<feature type="chain" id="PRO_5039524403" description="Nucleotide-diphospho-sugar transferase domain-containing protein" evidence="1">
    <location>
        <begin position="29"/>
        <end position="480"/>
    </location>
</feature>
<keyword evidence="4" id="KW-1185">Reference proteome</keyword>
<proteinExistence type="predicted"/>
<evidence type="ECO:0000313" key="3">
    <source>
        <dbReference type="EMBL" id="KAI3428081.1"/>
    </source>
</evidence>
<sequence length="480" mass="53231">MRKLAGGTCVFLLVAASVHLDLWHSRDGQFNRRDVLGRRSDDGGVGTLPMGAAAGHAYSMPMASPSRSMYYAMQANPQLLKSDQGFLEEFEAAPWLLPPRTPLLPYAGTHDFDGLLKLRSRPAGTQTKTITILLFNKAYGVMAQNSIYSLVKHGGVRNYVALTWFQEDFEACLDLNLPCADVSDMLVEPLITNTKRLQHDFIVMSWIKPAVVLRALHKGYAVMSADTDVAYTVKPVWESYMELIYRNDADGAWQAEAPLNSGHFVLLPTAPAIRFAKAWSGSAAQNVKALVSEQKGLPDFGGSHFVTCRTPCKCYKHKLQLMEQNRREQVAVFAAFYPGFFMYTQTGCTVGSEEWVPDIDPCDWSVLFLHPICVSGASTKESIMRRSGFWFVDSEGCASHPDSASQVPACHPLHWRQPQVEVRHYSCCSFDLALVHGKMPLAVAALRGGLVGDDAWRLLLASKEKVCWPDDPKLLARLSP</sequence>
<dbReference type="GO" id="GO:0005794">
    <property type="term" value="C:Golgi apparatus"/>
    <property type="evidence" value="ECO:0007669"/>
    <property type="project" value="TreeGrafter"/>
</dbReference>
<dbReference type="Proteomes" id="UP001055712">
    <property type="component" value="Unassembled WGS sequence"/>
</dbReference>
<evidence type="ECO:0000256" key="1">
    <source>
        <dbReference type="SAM" id="SignalP"/>
    </source>
</evidence>
<name>A0A9D4YV15_CHLVU</name>
<comment type="caution">
    <text evidence="3">The sequence shown here is derived from an EMBL/GenBank/DDBJ whole genome shotgun (WGS) entry which is preliminary data.</text>
</comment>
<dbReference type="OrthoDB" id="69177at2759"/>
<dbReference type="PANTHER" id="PTHR47032">
    <property type="entry name" value="UDP-D-XYLOSE:L-FUCOSE ALPHA-1,3-D-XYLOSYLTRANSFERASE-RELATED"/>
    <property type="match status" value="1"/>
</dbReference>
<protein>
    <recommendedName>
        <fullName evidence="2">Nucleotide-diphospho-sugar transferase domain-containing protein</fullName>
    </recommendedName>
</protein>
<dbReference type="AlphaFoldDB" id="A0A9D4YV15"/>
<reference evidence="3" key="2">
    <citation type="submission" date="2020-11" db="EMBL/GenBank/DDBJ databases">
        <authorList>
            <person name="Cecchin M."/>
            <person name="Marcolungo L."/>
            <person name="Rossato M."/>
            <person name="Girolomoni L."/>
            <person name="Cosentino E."/>
            <person name="Cuine S."/>
            <person name="Li-Beisson Y."/>
            <person name="Delledonne M."/>
            <person name="Ballottari M."/>
        </authorList>
    </citation>
    <scope>NUCLEOTIDE SEQUENCE</scope>
    <source>
        <strain evidence="3">211/11P</strain>
        <tissue evidence="3">Whole cell</tissue>
    </source>
</reference>
<accession>A0A9D4YV15</accession>